<dbReference type="CDD" id="cd01651">
    <property type="entry name" value="RT_G2_intron"/>
    <property type="match status" value="1"/>
</dbReference>
<reference evidence="3 4" key="1">
    <citation type="submission" date="2023-05" db="EMBL/GenBank/DDBJ databases">
        <title>Streptantibioticus silvisoli sp. nov., acidotolerant actinomycetes 1 from pine litter.</title>
        <authorList>
            <person name="Swiecimska M."/>
            <person name="Golinska P."/>
            <person name="Sangal V."/>
            <person name="Wachnowicz B."/>
            <person name="Goodfellow M."/>
        </authorList>
    </citation>
    <scope>NUCLEOTIDE SEQUENCE [LARGE SCALE GENOMIC DNA]</scope>
    <source>
        <strain evidence="3 4">SL54</strain>
    </source>
</reference>
<dbReference type="InterPro" id="IPR043502">
    <property type="entry name" value="DNA/RNA_pol_sf"/>
</dbReference>
<evidence type="ECO:0000259" key="2">
    <source>
        <dbReference type="PROSITE" id="PS50878"/>
    </source>
</evidence>
<keyword evidence="3" id="KW-0548">Nucleotidyltransferase</keyword>
<protein>
    <submittedName>
        <fullName evidence="3">Reverse transcriptase domain-containing protein</fullName>
    </submittedName>
</protein>
<feature type="domain" description="Reverse transcriptase" evidence="2">
    <location>
        <begin position="68"/>
        <end position="353"/>
    </location>
</feature>
<comment type="caution">
    <text evidence="3">The sequence shown here is derived from an EMBL/GenBank/DDBJ whole genome shotgun (WGS) entry which is preliminary data.</text>
</comment>
<dbReference type="PANTHER" id="PTHR34047:SF8">
    <property type="entry name" value="PROTEIN YKFC"/>
    <property type="match status" value="1"/>
</dbReference>
<dbReference type="EMBL" id="JAAGKO020000052">
    <property type="protein sequence ID" value="MDI5966429.1"/>
    <property type="molecule type" value="Genomic_DNA"/>
</dbReference>
<keyword evidence="4" id="KW-1185">Reference proteome</keyword>
<name>A0ABT6W6W8_9ACTN</name>
<dbReference type="SUPFAM" id="SSF56672">
    <property type="entry name" value="DNA/RNA polymerases"/>
    <property type="match status" value="1"/>
</dbReference>
<dbReference type="InterPro" id="IPR000477">
    <property type="entry name" value="RT_dom"/>
</dbReference>
<evidence type="ECO:0000313" key="4">
    <source>
        <dbReference type="Proteomes" id="UP001156398"/>
    </source>
</evidence>
<keyword evidence="3" id="KW-0695">RNA-directed DNA polymerase</keyword>
<dbReference type="InterPro" id="IPR024937">
    <property type="entry name" value="Domain_X"/>
</dbReference>
<dbReference type="PANTHER" id="PTHR34047">
    <property type="entry name" value="NUCLEAR INTRON MATURASE 1, MITOCHONDRIAL-RELATED"/>
    <property type="match status" value="1"/>
</dbReference>
<dbReference type="PROSITE" id="PS50878">
    <property type="entry name" value="RT_POL"/>
    <property type="match status" value="1"/>
</dbReference>
<organism evidence="3 4">
    <name type="scientific">Streptantibioticus silvisoli</name>
    <dbReference type="NCBI Taxonomy" id="2705255"/>
    <lineage>
        <taxon>Bacteria</taxon>
        <taxon>Bacillati</taxon>
        <taxon>Actinomycetota</taxon>
        <taxon>Actinomycetes</taxon>
        <taxon>Kitasatosporales</taxon>
        <taxon>Streptomycetaceae</taxon>
        <taxon>Streptantibioticus</taxon>
    </lineage>
</organism>
<dbReference type="InterPro" id="IPR051083">
    <property type="entry name" value="GrpII_Intron_Splice-Mob/Def"/>
</dbReference>
<sequence>MQSAETVLGVLRERGRLGLPCDELYRQLFNPQLYLMAYGRIYANQGAMTPGVTQETVDGMSQRKIGSIIDAMRHERYRFRPVRRVHIPKKNGKTRPLGLPTWSDKLVGEVIRLVLEAYYEPMFSDRSHGFRPAKGCHTALREVANTWTGTAWFIEGDIADCFGSLDHQVLLSILGEKIYDNRFLRLVRNMLTAGYLEDWKWGATLSGAPQGGVASPVLSNIYLHKLDEFVEKVLIPEYTRGERRARNPAYLDLQNRLAKARRRTDRAGARSLRQQMQSLPSADPGDPDYRRLRYIRYADDHLLGFTGPKAEAEAIKQRVAEFLRDDLKLELSHEKTLITHARTKAARFLGYEITTQHNSTKKTNGRRTINGQIALRVPRDVIKAKSTPYLERGQPAKQPALTNGSDYTIVSTFGAVYRGIAQYYLLAGDVFRLHRLQWVMETSMLKTLAAKHRSTVSKMAAKHKAKIDTPNGPRVCFEARVPRGNRKPLVARFGGIPLQQQRTATLTDRRPQLVDYPTKELIKRLLVNTCELCGGSDEVQVHHVRKLAELANRKWPPSDWSRVMAKRRRKTLVVCRHCHDHIHSKQSAIPLTQ</sequence>
<dbReference type="Proteomes" id="UP001156398">
    <property type="component" value="Unassembled WGS sequence"/>
</dbReference>
<accession>A0ABT6W6W8</accession>
<dbReference type="GO" id="GO:0003964">
    <property type="term" value="F:RNA-directed DNA polymerase activity"/>
    <property type="evidence" value="ECO:0007669"/>
    <property type="project" value="UniProtKB-KW"/>
</dbReference>
<keyword evidence="3" id="KW-0808">Transferase</keyword>
<dbReference type="RefSeq" id="WP_271322383.1">
    <property type="nucleotide sequence ID" value="NZ_JAAGKO020000052.1"/>
</dbReference>
<dbReference type="Pfam" id="PF01348">
    <property type="entry name" value="Intron_maturas2"/>
    <property type="match status" value="1"/>
</dbReference>
<feature type="region of interest" description="Disordered" evidence="1">
    <location>
        <begin position="261"/>
        <end position="287"/>
    </location>
</feature>
<evidence type="ECO:0000256" key="1">
    <source>
        <dbReference type="SAM" id="MobiDB-lite"/>
    </source>
</evidence>
<proteinExistence type="predicted"/>
<evidence type="ECO:0000313" key="3">
    <source>
        <dbReference type="EMBL" id="MDI5966429.1"/>
    </source>
</evidence>
<gene>
    <name evidence="3" type="ORF">POF43_027510</name>
</gene>
<dbReference type="InterPro" id="IPR049030">
    <property type="entry name" value="AI2M-like_HNH"/>
</dbReference>
<dbReference type="Pfam" id="PF21368">
    <property type="entry name" value="AI2M-like_HNH"/>
    <property type="match status" value="1"/>
</dbReference>
<dbReference type="Pfam" id="PF00078">
    <property type="entry name" value="RVT_1"/>
    <property type="match status" value="1"/>
</dbReference>